<keyword evidence="1" id="KW-1133">Transmembrane helix</keyword>
<gene>
    <name evidence="2" type="ORF">CLPUN_46560</name>
</gene>
<evidence type="ECO:0000256" key="1">
    <source>
        <dbReference type="SAM" id="Phobius"/>
    </source>
</evidence>
<feature type="transmembrane region" description="Helical" evidence="1">
    <location>
        <begin position="6"/>
        <end position="29"/>
    </location>
</feature>
<protein>
    <submittedName>
        <fullName evidence="2">Uncharacterized protein</fullName>
    </submittedName>
</protein>
<name>A0A1S8T506_9CLOT</name>
<dbReference type="STRING" id="29367.CLPUN_46560"/>
<reference evidence="2 3" key="1">
    <citation type="submission" date="2016-05" db="EMBL/GenBank/DDBJ databases">
        <title>Microbial solvent formation.</title>
        <authorList>
            <person name="Poehlein A."/>
            <person name="Montoya Solano J.D."/>
            <person name="Flitsch S."/>
            <person name="Krabben P."/>
            <person name="Duerre P."/>
            <person name="Daniel R."/>
        </authorList>
    </citation>
    <scope>NUCLEOTIDE SEQUENCE [LARGE SCALE GENOMIC DNA]</scope>
    <source>
        <strain evidence="2 3">DSM 2619</strain>
    </source>
</reference>
<keyword evidence="1" id="KW-0812">Transmembrane</keyword>
<proteinExistence type="predicted"/>
<keyword evidence="3" id="KW-1185">Reference proteome</keyword>
<comment type="caution">
    <text evidence="2">The sequence shown here is derived from an EMBL/GenBank/DDBJ whole genome shotgun (WGS) entry which is preliminary data.</text>
</comment>
<evidence type="ECO:0000313" key="3">
    <source>
        <dbReference type="Proteomes" id="UP000190890"/>
    </source>
</evidence>
<organism evidence="2 3">
    <name type="scientific">Clostridium puniceum</name>
    <dbReference type="NCBI Taxonomy" id="29367"/>
    <lineage>
        <taxon>Bacteria</taxon>
        <taxon>Bacillati</taxon>
        <taxon>Bacillota</taxon>
        <taxon>Clostridia</taxon>
        <taxon>Eubacteriales</taxon>
        <taxon>Clostridiaceae</taxon>
        <taxon>Clostridium</taxon>
    </lineage>
</organism>
<accession>A0A1S8T506</accession>
<keyword evidence="1" id="KW-0472">Membrane</keyword>
<dbReference type="EMBL" id="LZZM01000221">
    <property type="protein sequence ID" value="OOM72681.1"/>
    <property type="molecule type" value="Genomic_DNA"/>
</dbReference>
<dbReference type="AlphaFoldDB" id="A0A1S8T506"/>
<dbReference type="Proteomes" id="UP000190890">
    <property type="component" value="Unassembled WGS sequence"/>
</dbReference>
<sequence>MKIHKILIIIIIFIVTITSINTIICNIPVYKQTSTIIPKDRL</sequence>
<evidence type="ECO:0000313" key="2">
    <source>
        <dbReference type="EMBL" id="OOM72681.1"/>
    </source>
</evidence>